<dbReference type="FunFam" id="1.10.3210.10:FF:000001">
    <property type="entry name" value="GTP pyrophosphokinase RelA"/>
    <property type="match status" value="1"/>
</dbReference>
<evidence type="ECO:0000259" key="2">
    <source>
        <dbReference type="PROSITE" id="PS51671"/>
    </source>
</evidence>
<sequence length="703" mass="78417">MAEAELLFKELSSYLKPEDVVQLESAYHFSKAAHQGQFRKSGDPYISHPLAVTQILAQMRLDAQALTAALLHDVMEDTKVTKAEIASLFGNPVAELVDGVSKLDRMEFQSAEDAQAENFRKMLLAVSRDVRVILIKLADRLHNMRTLKSVEPEKRRRIARETLEIYAPIANRLGLNAIFQELQDLSFRHLYPNRYKVLAKAVKAARGNRREVVTKIQATLQQKLKEAGIEAEVYGREKHVYSIYKKMREKSLSFSQVLDILGFRVIVKDIASCYLALGVLHGLYKPIPGKFKDYIAIPKANGYQSLHTTVFSPLGTPIEVQIRTRTMHRIAESGVASHWLYKSSDAEFKELHQKTHQWLQSLLESLSESRDSVEFLEHLKVDLFPDEVYVFTPKGKILALPRGATAVDFAYAVHTDIGNRCVAAKINYELMPLRTELKNGDQVEIITASHAKPNPSWLNYVVTSKARFEIRHFLRTMQYEESAELGERLLAQAMSALGGKLEAVSDEQWDKLVRETSAKSKQEILADIGLGKRLAVVVARMLVAPGGEAAGGETPAPGAITLLGTEGMAVQYARCCRPIPGDPIIGLIKKGQGLVIHTHDCPMIGKTKGDPEKWLDVQWDPGITRSFGVTIRLVVANQRGVLAKVAAEIAEAGSNIENVSMDGEGAYTTMNFTLQVKNRVHLAKVMRSLRRIPEVARITRVKG</sequence>
<evidence type="ECO:0000256" key="1">
    <source>
        <dbReference type="RuleBase" id="RU003847"/>
    </source>
</evidence>
<evidence type="ECO:0000313" key="5">
    <source>
        <dbReference type="EMBL" id="TXF10014.1"/>
    </source>
</evidence>
<dbReference type="PANTHER" id="PTHR21262">
    <property type="entry name" value="GUANOSINE-3',5'-BIS DIPHOSPHATE 3'-PYROPHOSPHOHYDROLASE"/>
    <property type="match status" value="1"/>
</dbReference>
<dbReference type="InterPro" id="IPR033655">
    <property type="entry name" value="TGS_RelA/SpoT"/>
</dbReference>
<dbReference type="InterPro" id="IPR002912">
    <property type="entry name" value="ACT_dom"/>
</dbReference>
<protein>
    <submittedName>
        <fullName evidence="5">Bifunctional (P)ppGpp synthetase/guanosine-3',5'-bis(Diphosphate) 3'-pyrophosphohydrolase</fullName>
    </submittedName>
</protein>
<dbReference type="Pfam" id="PF13291">
    <property type="entry name" value="ACT_4"/>
    <property type="match status" value="1"/>
</dbReference>
<dbReference type="Proteomes" id="UP000321201">
    <property type="component" value="Unassembled WGS sequence"/>
</dbReference>
<keyword evidence="6" id="KW-1185">Reference proteome</keyword>
<evidence type="ECO:0000259" key="3">
    <source>
        <dbReference type="PROSITE" id="PS51831"/>
    </source>
</evidence>
<evidence type="ECO:0000313" key="6">
    <source>
        <dbReference type="Proteomes" id="UP000321201"/>
    </source>
</evidence>
<dbReference type="SUPFAM" id="SSF55021">
    <property type="entry name" value="ACT-like"/>
    <property type="match status" value="1"/>
</dbReference>
<feature type="domain" description="TGS" evidence="4">
    <location>
        <begin position="386"/>
        <end position="447"/>
    </location>
</feature>
<dbReference type="Gene3D" id="3.30.460.10">
    <property type="entry name" value="Beta Polymerase, domain 2"/>
    <property type="match status" value="1"/>
</dbReference>
<dbReference type="InterPro" id="IPR007685">
    <property type="entry name" value="RelA_SpoT"/>
</dbReference>
<dbReference type="Pfam" id="PF02824">
    <property type="entry name" value="TGS"/>
    <property type="match status" value="1"/>
</dbReference>
<dbReference type="GO" id="GO:0015949">
    <property type="term" value="P:nucleobase-containing small molecule interconversion"/>
    <property type="evidence" value="ECO:0007669"/>
    <property type="project" value="UniProtKB-ARBA"/>
</dbReference>
<dbReference type="SMART" id="SM00471">
    <property type="entry name" value="HDc"/>
    <property type="match status" value="1"/>
</dbReference>
<evidence type="ECO:0000259" key="4">
    <source>
        <dbReference type="PROSITE" id="PS51880"/>
    </source>
</evidence>
<dbReference type="SUPFAM" id="SSF81271">
    <property type="entry name" value="TGS-like"/>
    <property type="match status" value="1"/>
</dbReference>
<dbReference type="InterPro" id="IPR045865">
    <property type="entry name" value="ACT-like_dom_sf"/>
</dbReference>
<dbReference type="EMBL" id="VPFL01000039">
    <property type="protein sequence ID" value="TXF10014.1"/>
    <property type="molecule type" value="Genomic_DNA"/>
</dbReference>
<dbReference type="InterPro" id="IPR004095">
    <property type="entry name" value="TGS"/>
</dbReference>
<dbReference type="SUPFAM" id="SSF109604">
    <property type="entry name" value="HD-domain/PDEase-like"/>
    <property type="match status" value="1"/>
</dbReference>
<dbReference type="FunFam" id="3.10.20.30:FF:000002">
    <property type="entry name" value="GTP pyrophosphokinase (RelA/SpoT)"/>
    <property type="match status" value="1"/>
</dbReference>
<dbReference type="GO" id="GO:0042594">
    <property type="term" value="P:response to starvation"/>
    <property type="evidence" value="ECO:0007669"/>
    <property type="project" value="TreeGrafter"/>
</dbReference>
<proteinExistence type="inferred from homology"/>
<dbReference type="PANTHER" id="PTHR21262:SF36">
    <property type="entry name" value="BIFUNCTIONAL (P)PPGPP SYNTHASE_HYDROLASE SPOT"/>
    <property type="match status" value="1"/>
</dbReference>
<dbReference type="CDD" id="cd05399">
    <property type="entry name" value="NT_Rel-Spo_like"/>
    <property type="match status" value="1"/>
</dbReference>
<comment type="similarity">
    <text evidence="1">Belongs to the relA/spoT family.</text>
</comment>
<dbReference type="GO" id="GO:0005886">
    <property type="term" value="C:plasma membrane"/>
    <property type="evidence" value="ECO:0007669"/>
    <property type="project" value="TreeGrafter"/>
</dbReference>
<dbReference type="PROSITE" id="PS51671">
    <property type="entry name" value="ACT"/>
    <property type="match status" value="1"/>
</dbReference>
<comment type="caution">
    <text evidence="5">The sequence shown here is derived from an EMBL/GenBank/DDBJ whole genome shotgun (WGS) entry which is preliminary data.</text>
</comment>
<dbReference type="NCBIfam" id="TIGR00691">
    <property type="entry name" value="spoT_relA"/>
    <property type="match status" value="1"/>
</dbReference>
<dbReference type="OrthoDB" id="5287211at2"/>
<dbReference type="Gene3D" id="1.10.3210.10">
    <property type="entry name" value="Hypothetical protein af1432"/>
    <property type="match status" value="1"/>
</dbReference>
<accession>A0A5C7EP23</accession>
<name>A0A5C7EP23_9PROT</name>
<dbReference type="GO" id="GO:0008728">
    <property type="term" value="F:GTP diphosphokinase activity"/>
    <property type="evidence" value="ECO:0007669"/>
    <property type="project" value="TreeGrafter"/>
</dbReference>
<reference evidence="5 6" key="1">
    <citation type="submission" date="2019-08" db="EMBL/GenBank/DDBJ databases">
        <title>Pelomicrobium methylotrophicum gen. nov., sp. nov. a moderately thermophilic, facultatively anaerobic, lithoautotrophic and methylotrophic bacterium isolated from a terrestrial mud volcano.</title>
        <authorList>
            <person name="Slobodkina G.B."/>
            <person name="Merkel A.Y."/>
            <person name="Slobodkin A.I."/>
        </authorList>
    </citation>
    <scope>NUCLEOTIDE SEQUENCE [LARGE SCALE GENOMIC DNA]</scope>
    <source>
        <strain evidence="5 6">SM250</strain>
    </source>
</reference>
<dbReference type="SMART" id="SM00954">
    <property type="entry name" value="RelA_SpoT"/>
    <property type="match status" value="1"/>
</dbReference>
<dbReference type="AlphaFoldDB" id="A0A5C7EP23"/>
<organism evidence="5 6">
    <name type="scientific">Pelomicrobium methylotrophicum</name>
    <dbReference type="NCBI Taxonomy" id="2602750"/>
    <lineage>
        <taxon>Bacteria</taxon>
        <taxon>Pseudomonadati</taxon>
        <taxon>Pseudomonadota</taxon>
        <taxon>Hydrogenophilia</taxon>
        <taxon>Hydrogenophilia incertae sedis</taxon>
        <taxon>Pelomicrobium</taxon>
    </lineage>
</organism>
<dbReference type="Gene3D" id="3.10.20.30">
    <property type="match status" value="1"/>
</dbReference>
<dbReference type="Pfam" id="PF04607">
    <property type="entry name" value="RelA_SpoT"/>
    <property type="match status" value="1"/>
</dbReference>
<dbReference type="Pfam" id="PF19296">
    <property type="entry name" value="RelA_AH_RIS"/>
    <property type="match status" value="1"/>
</dbReference>
<gene>
    <name evidence="5" type="ORF">FR698_16070</name>
</gene>
<dbReference type="PROSITE" id="PS51831">
    <property type="entry name" value="HD"/>
    <property type="match status" value="1"/>
</dbReference>
<dbReference type="PROSITE" id="PS51880">
    <property type="entry name" value="TGS"/>
    <property type="match status" value="1"/>
</dbReference>
<dbReference type="InterPro" id="IPR006674">
    <property type="entry name" value="HD_domain"/>
</dbReference>
<dbReference type="SUPFAM" id="SSF81301">
    <property type="entry name" value="Nucleotidyltransferase"/>
    <property type="match status" value="1"/>
</dbReference>
<dbReference type="CDD" id="cd00077">
    <property type="entry name" value="HDc"/>
    <property type="match status" value="1"/>
</dbReference>
<dbReference type="FunFam" id="3.30.460.10:FF:000001">
    <property type="entry name" value="GTP pyrophosphokinase RelA"/>
    <property type="match status" value="1"/>
</dbReference>
<dbReference type="RefSeq" id="WP_147801202.1">
    <property type="nucleotide sequence ID" value="NZ_VPFL01000039.1"/>
</dbReference>
<dbReference type="FunCoup" id="A0A5C7EP23">
    <property type="interactions" value="557"/>
</dbReference>
<dbReference type="InterPro" id="IPR003607">
    <property type="entry name" value="HD/PDEase_dom"/>
</dbReference>
<dbReference type="CDD" id="cd01668">
    <property type="entry name" value="TGS_RSH"/>
    <property type="match status" value="1"/>
</dbReference>
<dbReference type="InterPro" id="IPR045600">
    <property type="entry name" value="RelA/SpoT_AH_RIS"/>
</dbReference>
<dbReference type="CDD" id="cd04876">
    <property type="entry name" value="ACT_RelA-SpoT"/>
    <property type="match status" value="1"/>
</dbReference>
<dbReference type="Gene3D" id="3.30.70.260">
    <property type="match status" value="1"/>
</dbReference>
<dbReference type="GO" id="GO:0015969">
    <property type="term" value="P:guanosine tetraphosphate metabolic process"/>
    <property type="evidence" value="ECO:0007669"/>
    <property type="project" value="InterPro"/>
</dbReference>
<feature type="domain" description="ACT" evidence="2">
    <location>
        <begin position="630"/>
        <end position="703"/>
    </location>
</feature>
<dbReference type="InterPro" id="IPR012675">
    <property type="entry name" value="Beta-grasp_dom_sf"/>
</dbReference>
<dbReference type="InterPro" id="IPR043519">
    <property type="entry name" value="NT_sf"/>
</dbReference>
<dbReference type="Pfam" id="PF13328">
    <property type="entry name" value="HD_4"/>
    <property type="match status" value="1"/>
</dbReference>
<dbReference type="GO" id="GO:0008893">
    <property type="term" value="F:guanosine-3',5'-bis(diphosphate) 3'-diphosphatase activity"/>
    <property type="evidence" value="ECO:0007669"/>
    <property type="project" value="TreeGrafter"/>
</dbReference>
<dbReference type="InterPro" id="IPR012676">
    <property type="entry name" value="TGS-like"/>
</dbReference>
<dbReference type="InParanoid" id="A0A5C7EP23"/>
<dbReference type="InterPro" id="IPR004811">
    <property type="entry name" value="RelA/Spo_fam"/>
</dbReference>
<feature type="domain" description="HD" evidence="3">
    <location>
        <begin position="45"/>
        <end position="144"/>
    </location>
</feature>
<keyword evidence="5" id="KW-0378">Hydrolase</keyword>
<comment type="function">
    <text evidence="1">In eubacteria ppGpp (guanosine 3'-diphosphate 5'-diphosphate) is a mediator of the stringent response that coordinates a variety of cellular activities in response to changes in nutritional abundance.</text>
</comment>